<dbReference type="Proteomes" id="UP001589890">
    <property type="component" value="Unassembled WGS sequence"/>
</dbReference>
<evidence type="ECO:0000313" key="1">
    <source>
        <dbReference type="EMBL" id="MFC0623815.1"/>
    </source>
</evidence>
<protein>
    <submittedName>
        <fullName evidence="1">Uncharacterized protein</fullName>
    </submittedName>
</protein>
<dbReference type="RefSeq" id="WP_380044515.1">
    <property type="nucleotide sequence ID" value="NZ_JBHLTC010000006.1"/>
</dbReference>
<reference evidence="1 2" key="1">
    <citation type="submission" date="2024-09" db="EMBL/GenBank/DDBJ databases">
        <authorList>
            <person name="Sun Q."/>
            <person name="Mori K."/>
        </authorList>
    </citation>
    <scope>NUCLEOTIDE SEQUENCE [LARGE SCALE GENOMIC DNA]</scope>
    <source>
        <strain evidence="1 2">CGMCC 1.15906</strain>
    </source>
</reference>
<evidence type="ECO:0000313" key="2">
    <source>
        <dbReference type="Proteomes" id="UP001589890"/>
    </source>
</evidence>
<comment type="caution">
    <text evidence="1">The sequence shown here is derived from an EMBL/GenBank/DDBJ whole genome shotgun (WGS) entry which is preliminary data.</text>
</comment>
<organism evidence="1 2">
    <name type="scientific">Kribbella deserti</name>
    <dbReference type="NCBI Taxonomy" id="1926257"/>
    <lineage>
        <taxon>Bacteria</taxon>
        <taxon>Bacillati</taxon>
        <taxon>Actinomycetota</taxon>
        <taxon>Actinomycetes</taxon>
        <taxon>Propionibacteriales</taxon>
        <taxon>Kribbellaceae</taxon>
        <taxon>Kribbella</taxon>
    </lineage>
</organism>
<proteinExistence type="predicted"/>
<name>A0ABV6QGZ0_9ACTN</name>
<sequence length="125" mass="13319">MSDQFSGPSSAEGIQWGEYLGSLLLFKVKGYEPAVNTVHGETSAVSADVIVLDGEHVDTEVVDTLVFPKVLQSQIKGRIGGMVLGRLGQGEAKKGQSKPWKLADATEADKAIARAYLAKNTEAPF</sequence>
<dbReference type="EMBL" id="JBHLTC010000006">
    <property type="protein sequence ID" value="MFC0623815.1"/>
    <property type="molecule type" value="Genomic_DNA"/>
</dbReference>
<accession>A0ABV6QGZ0</accession>
<gene>
    <name evidence="1" type="ORF">ACFFGN_07060</name>
</gene>
<keyword evidence="2" id="KW-1185">Reference proteome</keyword>